<dbReference type="EMBL" id="JAKOGI010001090">
    <property type="protein sequence ID" value="KAJ8427813.1"/>
    <property type="molecule type" value="Genomic_DNA"/>
</dbReference>
<gene>
    <name evidence="3" type="ORF">Cgig2_007789</name>
</gene>
<organism evidence="3 4">
    <name type="scientific">Carnegiea gigantea</name>
    <dbReference type="NCBI Taxonomy" id="171969"/>
    <lineage>
        <taxon>Eukaryota</taxon>
        <taxon>Viridiplantae</taxon>
        <taxon>Streptophyta</taxon>
        <taxon>Embryophyta</taxon>
        <taxon>Tracheophyta</taxon>
        <taxon>Spermatophyta</taxon>
        <taxon>Magnoliopsida</taxon>
        <taxon>eudicotyledons</taxon>
        <taxon>Gunneridae</taxon>
        <taxon>Pentapetalae</taxon>
        <taxon>Caryophyllales</taxon>
        <taxon>Cactineae</taxon>
        <taxon>Cactaceae</taxon>
        <taxon>Cactoideae</taxon>
        <taxon>Echinocereeae</taxon>
        <taxon>Carnegiea</taxon>
    </lineage>
</organism>
<comment type="caution">
    <text evidence="3">The sequence shown here is derived from an EMBL/GenBank/DDBJ whole genome shotgun (WGS) entry which is preliminary data.</text>
</comment>
<protein>
    <submittedName>
        <fullName evidence="3">Uncharacterized protein</fullName>
    </submittedName>
</protein>
<evidence type="ECO:0000313" key="3">
    <source>
        <dbReference type="EMBL" id="KAJ8427813.1"/>
    </source>
</evidence>
<feature type="region of interest" description="Disordered" evidence="2">
    <location>
        <begin position="53"/>
        <end position="72"/>
    </location>
</feature>
<keyword evidence="4" id="KW-1185">Reference proteome</keyword>
<proteinExistence type="predicted"/>
<keyword evidence="1" id="KW-0175">Coiled coil</keyword>
<dbReference type="AlphaFoldDB" id="A0A9Q1GXC9"/>
<evidence type="ECO:0000256" key="1">
    <source>
        <dbReference type="SAM" id="Coils"/>
    </source>
</evidence>
<dbReference type="Proteomes" id="UP001153076">
    <property type="component" value="Unassembled WGS sequence"/>
</dbReference>
<name>A0A9Q1GXC9_9CARY</name>
<reference evidence="3" key="1">
    <citation type="submission" date="2022-04" db="EMBL/GenBank/DDBJ databases">
        <title>Carnegiea gigantea Genome sequencing and assembly v2.</title>
        <authorList>
            <person name="Copetti D."/>
            <person name="Sanderson M.J."/>
            <person name="Burquez A."/>
            <person name="Wojciechowski M.F."/>
        </authorList>
    </citation>
    <scope>NUCLEOTIDE SEQUENCE</scope>
    <source>
        <strain evidence="3">SGP5-SGP5p</strain>
        <tissue evidence="3">Aerial part</tissue>
    </source>
</reference>
<accession>A0A9Q1GXC9</accession>
<evidence type="ECO:0000313" key="4">
    <source>
        <dbReference type="Proteomes" id="UP001153076"/>
    </source>
</evidence>
<sequence>MYDGDFADWLNKHIATASPVPSQNARGEAQQDPLLGKKKWPQSSSRVIGVIEPQKAAGPNQHEVLSEEEENNDATLGSIQVEKFTINEPKMRKEFILKHMNALYRAYRRKLKAKYYDDLELTNSYQRENNKPRKTTKPVNKEKLANNVDAVSKLEDYMKQRNEGLNQMDDEGIFKKEKHGYLRAYGCNKSITDHFGVKPTRLNLIHKVVEIEKKADEQETTRKMEEKMEEKLAERDKLLAECDKMWEERFKKLCDSLGVPKTNQIPQNEST</sequence>
<feature type="coiled-coil region" evidence="1">
    <location>
        <begin position="214"/>
        <end position="241"/>
    </location>
</feature>
<feature type="region of interest" description="Disordered" evidence="2">
    <location>
        <begin position="17"/>
        <end position="40"/>
    </location>
</feature>
<evidence type="ECO:0000256" key="2">
    <source>
        <dbReference type="SAM" id="MobiDB-lite"/>
    </source>
</evidence>